<organism evidence="15 16">
    <name type="scientific">Acrobeloides nanus</name>
    <dbReference type="NCBI Taxonomy" id="290746"/>
    <lineage>
        <taxon>Eukaryota</taxon>
        <taxon>Metazoa</taxon>
        <taxon>Ecdysozoa</taxon>
        <taxon>Nematoda</taxon>
        <taxon>Chromadorea</taxon>
        <taxon>Rhabditida</taxon>
        <taxon>Tylenchina</taxon>
        <taxon>Cephalobomorpha</taxon>
        <taxon>Cephaloboidea</taxon>
        <taxon>Cephalobidae</taxon>
        <taxon>Acrobeloides</taxon>
    </lineage>
</organism>
<keyword evidence="5 14" id="KW-0812">Transmembrane</keyword>
<evidence type="ECO:0000256" key="14">
    <source>
        <dbReference type="RuleBase" id="RU363127"/>
    </source>
</evidence>
<keyword evidence="12 14" id="KW-0479">Metal-binding</keyword>
<dbReference type="GO" id="GO:0005975">
    <property type="term" value="P:carbohydrate metabolic process"/>
    <property type="evidence" value="ECO:0007669"/>
    <property type="project" value="TreeGrafter"/>
</dbReference>
<accession>A0A914CKU2</accession>
<dbReference type="PANTHER" id="PTHR10896:SF30">
    <property type="entry name" value="GALACTOSYLGALACTOSYLXYLOSYLPROTEIN 3-BETA-GLUCURONOSYLTRANSFERASE"/>
    <property type="match status" value="1"/>
</dbReference>
<comment type="similarity">
    <text evidence="2 14">Belongs to the glycosyltransferase 43 family.</text>
</comment>
<keyword evidence="6 14" id="KW-0735">Signal-anchor</keyword>
<protein>
    <recommendedName>
        <fullName evidence="3 14">Galactosylgalactosylxylosylprotein 3-beta-glucuronosyltransferase</fullName>
        <ecNumber evidence="3 14">2.4.1.135</ecNumber>
    </recommendedName>
</protein>
<dbReference type="InterPro" id="IPR005027">
    <property type="entry name" value="Glyco_trans_43"/>
</dbReference>
<feature type="transmembrane region" description="Helical" evidence="14">
    <location>
        <begin position="46"/>
        <end position="63"/>
    </location>
</feature>
<keyword evidence="4 14" id="KW-0808">Transferase</keyword>
<evidence type="ECO:0000256" key="4">
    <source>
        <dbReference type="ARBA" id="ARBA00022679"/>
    </source>
</evidence>
<dbReference type="Proteomes" id="UP000887540">
    <property type="component" value="Unplaced"/>
</dbReference>
<evidence type="ECO:0000256" key="13">
    <source>
        <dbReference type="PIRSR" id="PIRSR605027-4"/>
    </source>
</evidence>
<proteinExistence type="inferred from homology"/>
<dbReference type="SUPFAM" id="SSF53448">
    <property type="entry name" value="Nucleotide-diphospho-sugar transferases"/>
    <property type="match status" value="1"/>
</dbReference>
<feature type="site" description="Interaction with galactose moiety of substrate glycoprotein" evidence="13">
    <location>
        <position position="207"/>
    </location>
</feature>
<evidence type="ECO:0000256" key="3">
    <source>
        <dbReference type="ARBA" id="ARBA00012641"/>
    </source>
</evidence>
<dbReference type="AlphaFoldDB" id="A0A914CKU2"/>
<dbReference type="GO" id="GO:0046872">
    <property type="term" value="F:metal ion binding"/>
    <property type="evidence" value="ECO:0007669"/>
    <property type="project" value="UniProtKB-KW"/>
</dbReference>
<evidence type="ECO:0000256" key="8">
    <source>
        <dbReference type="ARBA" id="ARBA00023136"/>
    </source>
</evidence>
<reference evidence="16" key="1">
    <citation type="submission" date="2022-11" db="UniProtKB">
        <authorList>
            <consortium name="WormBaseParasite"/>
        </authorList>
    </citation>
    <scope>IDENTIFICATION</scope>
</reference>
<evidence type="ECO:0000256" key="7">
    <source>
        <dbReference type="ARBA" id="ARBA00022989"/>
    </source>
</evidence>
<dbReference type="EC" id="2.4.1.135" evidence="3 14"/>
<comment type="subcellular location">
    <subcellularLocation>
        <location evidence="14">Golgi apparatus membrane</location>
        <topology evidence="14">Single-pass type II membrane protein</topology>
    </subcellularLocation>
    <subcellularLocation>
        <location evidence="1">Membrane</location>
        <topology evidence="1">Single-pass type II membrane protein</topology>
    </subcellularLocation>
</comment>
<comment type="pathway">
    <text evidence="14">Protein modification; protein glycosylation.</text>
</comment>
<evidence type="ECO:0000256" key="2">
    <source>
        <dbReference type="ARBA" id="ARBA00007706"/>
    </source>
</evidence>
<keyword evidence="8 14" id="KW-0472">Membrane</keyword>
<keyword evidence="9" id="KW-0325">Glycoprotein</keyword>
<evidence type="ECO:0000313" key="15">
    <source>
        <dbReference type="Proteomes" id="UP000887540"/>
    </source>
</evidence>
<dbReference type="Pfam" id="PF03360">
    <property type="entry name" value="Glyco_transf_43"/>
    <property type="match status" value="1"/>
</dbReference>
<keyword evidence="14" id="KW-0333">Golgi apparatus</keyword>
<keyword evidence="7 14" id="KW-1133">Transmembrane helix</keyword>
<dbReference type="FunFam" id="3.90.550.10:FF:000147">
    <property type="entry name" value="Galactosylgalactosylxylosylprotein 3-beta-glucuronosyltransferase"/>
    <property type="match status" value="1"/>
</dbReference>
<dbReference type="Gene3D" id="3.90.550.10">
    <property type="entry name" value="Spore Coat Polysaccharide Biosynthesis Protein SpsA, Chain A"/>
    <property type="match status" value="1"/>
</dbReference>
<evidence type="ECO:0000256" key="11">
    <source>
        <dbReference type="PIRSR" id="PIRSR605027-1"/>
    </source>
</evidence>
<dbReference type="InterPro" id="IPR029044">
    <property type="entry name" value="Nucleotide-diphossugar_trans"/>
</dbReference>
<comment type="cofactor">
    <cofactor evidence="12 14">
        <name>Mn(2+)</name>
        <dbReference type="ChEBI" id="CHEBI:29035"/>
    </cofactor>
</comment>
<dbReference type="GO" id="GO:0015018">
    <property type="term" value="F:galactosylgalactosylxylosylprotein 3-beta-glucuronosyltransferase activity"/>
    <property type="evidence" value="ECO:0007669"/>
    <property type="project" value="UniProtKB-UniRule"/>
</dbReference>
<dbReference type="GO" id="GO:0000139">
    <property type="term" value="C:Golgi membrane"/>
    <property type="evidence" value="ECO:0007669"/>
    <property type="project" value="UniProtKB-SubCell"/>
</dbReference>
<evidence type="ECO:0000256" key="6">
    <source>
        <dbReference type="ARBA" id="ARBA00022968"/>
    </source>
</evidence>
<evidence type="ECO:0000256" key="1">
    <source>
        <dbReference type="ARBA" id="ARBA00004606"/>
    </source>
</evidence>
<evidence type="ECO:0000256" key="12">
    <source>
        <dbReference type="PIRSR" id="PIRSR605027-3"/>
    </source>
</evidence>
<dbReference type="WBParaSite" id="ACRNAN_scaffold1172.g25001.t1">
    <property type="protein sequence ID" value="ACRNAN_scaffold1172.g25001.t1"/>
    <property type="gene ID" value="ACRNAN_scaffold1172.g25001"/>
</dbReference>
<dbReference type="GO" id="GO:0050650">
    <property type="term" value="P:chondroitin sulfate proteoglycan biosynthetic process"/>
    <property type="evidence" value="ECO:0007669"/>
    <property type="project" value="TreeGrafter"/>
</dbReference>
<evidence type="ECO:0000256" key="9">
    <source>
        <dbReference type="ARBA" id="ARBA00023180"/>
    </source>
</evidence>
<keyword evidence="12 14" id="KW-0464">Manganese</keyword>
<evidence type="ECO:0000256" key="10">
    <source>
        <dbReference type="ARBA" id="ARBA00047979"/>
    </source>
</evidence>
<evidence type="ECO:0000313" key="16">
    <source>
        <dbReference type="WBParaSite" id="ACRNAN_scaffold1172.g25001.t1"/>
    </source>
</evidence>
<feature type="active site" description="Proton donor/acceptor" evidence="11">
    <location>
        <position position="260"/>
    </location>
</feature>
<evidence type="ECO:0000256" key="5">
    <source>
        <dbReference type="ARBA" id="ARBA00022692"/>
    </source>
</evidence>
<feature type="binding site" evidence="12">
    <location>
        <position position="175"/>
    </location>
    <ligand>
        <name>Mn(2+)</name>
        <dbReference type="ChEBI" id="CHEBI:29035"/>
    </ligand>
</feature>
<dbReference type="PANTHER" id="PTHR10896">
    <property type="entry name" value="GALACTOSYLGALACTOSYLXYLOSYLPROTEIN 3-BETA-GLUCURONOSYLTRANSFERASE BETA-1,3-GLUCURONYLTRANSFERASE"/>
    <property type="match status" value="1"/>
</dbReference>
<sequence>MGQIPYHILKTLSTKSKMNGHIGEESELRHFRAHPHLRRSHLVKRIWSFVLIFILLFAIYKTWKWGVEQAYETTIIVITPTHKRPERLADMTRFSQTLGHIRNLHWIVIEDGNHTVEPVERILQRSKLPYTYFYTTTKPGFPKRGWTHRNMGLEYIRKHYKNYNRNAVVYFGDDDNSYDLRLFNNYIRSVETIGVWAVGLSGAALVEAPHVVNGSITKWDVVYAPSRKFAVDMAGFAVNLKLVLGTNASFHEGCIKNVPESCFLTQFGIPRDKVRPYGYDDDPKEILVWHTKTRNIGTKGERHGYVIE</sequence>
<name>A0A914CKU2_9BILA</name>
<comment type="catalytic activity">
    <reaction evidence="10 14">
        <text>3-O-(beta-D-galactosyl-(1-&gt;3)-beta-D-galactosyl-(1-&gt;4)-beta-D-xylosyl)-L-seryl-[protein] + UDP-alpha-D-glucuronate = 3-O-(beta-D-GlcA-(1-&gt;3)-beta-D-Gal-(1-&gt;3)-beta-D-Gal-(1-&gt;4)-beta-D-Xyl)-L-seryl-[protein] + UDP + H(+)</text>
        <dbReference type="Rhea" id="RHEA:24168"/>
        <dbReference type="Rhea" id="RHEA-COMP:12571"/>
        <dbReference type="Rhea" id="RHEA-COMP:12573"/>
        <dbReference type="ChEBI" id="CHEBI:15378"/>
        <dbReference type="ChEBI" id="CHEBI:58052"/>
        <dbReference type="ChEBI" id="CHEBI:58223"/>
        <dbReference type="ChEBI" id="CHEBI:132090"/>
        <dbReference type="ChEBI" id="CHEBI:132093"/>
        <dbReference type="EC" id="2.4.1.135"/>
    </reaction>
</comment>
<keyword evidence="15" id="KW-1185">Reference proteome</keyword>